<name>A0ABD2JEY7_9BILA</name>
<comment type="caution">
    <text evidence="1">The sequence shown here is derived from an EMBL/GenBank/DDBJ whole genome shotgun (WGS) entry which is preliminary data.</text>
</comment>
<evidence type="ECO:0000313" key="2">
    <source>
        <dbReference type="Proteomes" id="UP001620626"/>
    </source>
</evidence>
<evidence type="ECO:0000313" key="1">
    <source>
        <dbReference type="EMBL" id="KAL3089179.1"/>
    </source>
</evidence>
<dbReference type="EMBL" id="JBICBT010000987">
    <property type="protein sequence ID" value="KAL3089179.1"/>
    <property type="molecule type" value="Genomic_DNA"/>
</dbReference>
<keyword evidence="2" id="KW-1185">Reference proteome</keyword>
<protein>
    <submittedName>
        <fullName evidence="1">Uncharacterized protein</fullName>
    </submittedName>
</protein>
<sequence>MEFWGKKNQENGIMRPALIVSSFPNDFGMEIANVVYVAPDEILYPVPRSLYTLDPLQRSYMSKSQCNKMTTVLSEGSVVTVQVDSKASKVTCMMKGGTGLFGLDKRGSDWMMDVDVAVSDEQPRQVFVCSPFLSGTLMKTLINLNDYLPNKPYRGTVKLNVFHGTIASWASMGIFNFVYWQKHFKEADRACFEFSLTNIYETDEPNIAVVYEASWQSVKRSIVLTPAQVGDVPDDELNLLLPVGHAHPIDNCQSKQGPSVKKFIENIDNQQGKKAGSIVTSVVSENNGTDKRQKPKDSVMARHLTDDSLRPVSEILSAGSFKQIMKVVNGDSGIRSEIGWEGWKRLH</sequence>
<organism evidence="1 2">
    <name type="scientific">Heterodera trifolii</name>
    <dbReference type="NCBI Taxonomy" id="157864"/>
    <lineage>
        <taxon>Eukaryota</taxon>
        <taxon>Metazoa</taxon>
        <taxon>Ecdysozoa</taxon>
        <taxon>Nematoda</taxon>
        <taxon>Chromadorea</taxon>
        <taxon>Rhabditida</taxon>
        <taxon>Tylenchina</taxon>
        <taxon>Tylenchomorpha</taxon>
        <taxon>Tylenchoidea</taxon>
        <taxon>Heteroderidae</taxon>
        <taxon>Heteroderinae</taxon>
        <taxon>Heterodera</taxon>
    </lineage>
</organism>
<accession>A0ABD2JEY7</accession>
<dbReference type="AlphaFoldDB" id="A0ABD2JEY7"/>
<proteinExistence type="predicted"/>
<gene>
    <name evidence="1" type="ORF">niasHT_021123</name>
</gene>
<reference evidence="1 2" key="1">
    <citation type="submission" date="2024-10" db="EMBL/GenBank/DDBJ databases">
        <authorList>
            <person name="Kim D."/>
        </authorList>
    </citation>
    <scope>NUCLEOTIDE SEQUENCE [LARGE SCALE GENOMIC DNA]</scope>
    <source>
        <strain evidence="1">BH-2024</strain>
    </source>
</reference>
<dbReference type="Proteomes" id="UP001620626">
    <property type="component" value="Unassembled WGS sequence"/>
</dbReference>